<dbReference type="EMBL" id="KV425968">
    <property type="protein sequence ID" value="KZV94687.1"/>
    <property type="molecule type" value="Genomic_DNA"/>
</dbReference>
<reference evidence="2 3" key="1">
    <citation type="journal article" date="2016" name="Mol. Biol. Evol.">
        <title>Comparative Genomics of Early-Diverging Mushroom-Forming Fungi Provides Insights into the Origins of Lignocellulose Decay Capabilities.</title>
        <authorList>
            <person name="Nagy L.G."/>
            <person name="Riley R."/>
            <person name="Tritt A."/>
            <person name="Adam C."/>
            <person name="Daum C."/>
            <person name="Floudas D."/>
            <person name="Sun H."/>
            <person name="Yadav J.S."/>
            <person name="Pangilinan J."/>
            <person name="Larsson K.H."/>
            <person name="Matsuura K."/>
            <person name="Barry K."/>
            <person name="Labutti K."/>
            <person name="Kuo R."/>
            <person name="Ohm R.A."/>
            <person name="Bhattacharya S.S."/>
            <person name="Shirouzu T."/>
            <person name="Yoshinaga Y."/>
            <person name="Martin F.M."/>
            <person name="Grigoriev I.V."/>
            <person name="Hibbett D.S."/>
        </authorList>
    </citation>
    <scope>NUCLEOTIDE SEQUENCE [LARGE SCALE GENOMIC DNA]</scope>
    <source>
        <strain evidence="2 3">HHB12029</strain>
    </source>
</reference>
<keyword evidence="1" id="KW-0472">Membrane</keyword>
<evidence type="ECO:0000313" key="3">
    <source>
        <dbReference type="Proteomes" id="UP000077266"/>
    </source>
</evidence>
<dbReference type="OrthoDB" id="195231at2759"/>
<name>A0A165JDF6_EXIGL</name>
<gene>
    <name evidence="2" type="ORF">EXIGLDRAFT_766847</name>
</gene>
<keyword evidence="3" id="KW-1185">Reference proteome</keyword>
<organism evidence="2 3">
    <name type="scientific">Exidia glandulosa HHB12029</name>
    <dbReference type="NCBI Taxonomy" id="1314781"/>
    <lineage>
        <taxon>Eukaryota</taxon>
        <taxon>Fungi</taxon>
        <taxon>Dikarya</taxon>
        <taxon>Basidiomycota</taxon>
        <taxon>Agaricomycotina</taxon>
        <taxon>Agaricomycetes</taxon>
        <taxon>Auriculariales</taxon>
        <taxon>Exidiaceae</taxon>
        <taxon>Exidia</taxon>
    </lineage>
</organism>
<sequence>MLVLSGLGLVLAGTTPAGQPCDPSASRLDPDTFKLESDCAQDAFCAHTTGFCTPKQCRSDEFPFGYARHSNHTPPPLCPQGSFCADEEDRCRPLLPLGSLCQMNRDDECAPPPTDAHASSSLCLNFTCTYADVQLGSPCLTDALQHIQRLPDGSALSVTTSRDNCIQPPPASESPPSGNFCDPQTRVCVRKKALRASCTGDWECLSENCDQDTNGGVGVGVGGLCAESPETPYRVTPLQYILSAIALVFGMISVCAMLVMVNARHRAQRRLEVEEYYREQTLYRNAINGLIAAVATDDVPENAYESDDEYGDADSRPLLLKRKGTWKFRIE</sequence>
<dbReference type="STRING" id="1314781.A0A165JDF6"/>
<dbReference type="InParanoid" id="A0A165JDF6"/>
<proteinExistence type="predicted"/>
<accession>A0A165JDF6</accession>
<evidence type="ECO:0000313" key="2">
    <source>
        <dbReference type="EMBL" id="KZV94687.1"/>
    </source>
</evidence>
<dbReference type="AlphaFoldDB" id="A0A165JDF6"/>
<feature type="transmembrane region" description="Helical" evidence="1">
    <location>
        <begin position="240"/>
        <end position="261"/>
    </location>
</feature>
<evidence type="ECO:0000256" key="1">
    <source>
        <dbReference type="SAM" id="Phobius"/>
    </source>
</evidence>
<keyword evidence="1" id="KW-0812">Transmembrane</keyword>
<dbReference type="Proteomes" id="UP000077266">
    <property type="component" value="Unassembled WGS sequence"/>
</dbReference>
<keyword evidence="1" id="KW-1133">Transmembrane helix</keyword>
<evidence type="ECO:0008006" key="4">
    <source>
        <dbReference type="Google" id="ProtNLM"/>
    </source>
</evidence>
<protein>
    <recommendedName>
        <fullName evidence="4">Dickkopf N-terminal cysteine-rich domain-containing protein</fullName>
    </recommendedName>
</protein>